<reference evidence="3 4" key="1">
    <citation type="submission" date="2020-08" db="EMBL/GenBank/DDBJ databases">
        <title>Genomic Encyclopedia of Type Strains, Phase IV (KMG-IV): sequencing the most valuable type-strain genomes for metagenomic binning, comparative biology and taxonomic classification.</title>
        <authorList>
            <person name="Goeker M."/>
        </authorList>
    </citation>
    <scope>NUCLEOTIDE SEQUENCE [LARGE SCALE GENOMIC DNA]</scope>
    <source>
        <strain evidence="3 4">DSM 45615</strain>
    </source>
</reference>
<dbReference type="Gene3D" id="2.40.10.10">
    <property type="entry name" value="Trypsin-like serine proteases"/>
    <property type="match status" value="2"/>
</dbReference>
<dbReference type="InterPro" id="IPR043504">
    <property type="entry name" value="Peptidase_S1_PA_chymotrypsin"/>
</dbReference>
<feature type="chain" id="PRO_5032471916" description="Serine protease" evidence="2">
    <location>
        <begin position="33"/>
        <end position="536"/>
    </location>
</feature>
<comment type="caution">
    <text evidence="3">The sequence shown here is derived from an EMBL/GenBank/DDBJ whole genome shotgun (WGS) entry which is preliminary data.</text>
</comment>
<name>A0A840P154_9ACTN</name>
<evidence type="ECO:0000256" key="2">
    <source>
        <dbReference type="SAM" id="SignalP"/>
    </source>
</evidence>
<dbReference type="RefSeq" id="WP_246518031.1">
    <property type="nucleotide sequence ID" value="NZ_BAABIX010000003.1"/>
</dbReference>
<proteinExistence type="predicted"/>
<evidence type="ECO:0008006" key="5">
    <source>
        <dbReference type="Google" id="ProtNLM"/>
    </source>
</evidence>
<keyword evidence="4" id="KW-1185">Reference proteome</keyword>
<dbReference type="PANTHER" id="PTHR15462">
    <property type="entry name" value="SERINE PROTEASE"/>
    <property type="match status" value="1"/>
</dbReference>
<dbReference type="InterPro" id="IPR050966">
    <property type="entry name" value="Glutamyl_endopeptidase"/>
</dbReference>
<evidence type="ECO:0000313" key="3">
    <source>
        <dbReference type="EMBL" id="MBB5132709.1"/>
    </source>
</evidence>
<keyword evidence="1 2" id="KW-0732">Signal</keyword>
<dbReference type="InterPro" id="IPR009003">
    <property type="entry name" value="Peptidase_S1_PA"/>
</dbReference>
<dbReference type="Proteomes" id="UP000578449">
    <property type="component" value="Unassembled WGS sequence"/>
</dbReference>
<protein>
    <recommendedName>
        <fullName evidence="5">Serine protease</fullName>
    </recommendedName>
</protein>
<dbReference type="EMBL" id="JACHGN010000004">
    <property type="protein sequence ID" value="MBB5132709.1"/>
    <property type="molecule type" value="Genomic_DNA"/>
</dbReference>
<accession>A0A840P154</accession>
<evidence type="ECO:0000313" key="4">
    <source>
        <dbReference type="Proteomes" id="UP000578449"/>
    </source>
</evidence>
<dbReference type="AlphaFoldDB" id="A0A840P154"/>
<feature type="signal peptide" evidence="2">
    <location>
        <begin position="1"/>
        <end position="32"/>
    </location>
</feature>
<sequence length="536" mass="58430">MKTPAKRLALPFAGALVTSSLIGASFAGSAQAAPDWSSDPLTNKRPEAYAVANFWLDANGAALKKASQYNWDAKDVTKLVRGSGDAADGKPGTVAPIGGQSGPAAKVKNINLPKTIGKVFFVTSKGEYRWCSATSIQARYRNLVATAGHCVYDIDGNEDVMRNWVFVPGYYQGKAPWGIYVGQTAFTHYDLATYEDFDRDYAFVAVYNGVQFAGKKEVVKSEFNAWAGGKWIESEPIDAKEYAEGLDKYGVEGPYWKKLSDPDVQTVGKPADADKHIEEYIATGRNGVKLTAVEVSEGVYNKAPKGLDNNAKFERKSGAVVAISLEEYRELAKAKADGNFLGTLTATKDKNGNEIAWYKSQFYIKKWVKTSVKELYFRDHYFIGLAKDVGRLGDVVGGQGVAWNQPVSQKVYAFGYPADAHPDGDKPFTGLTPKWCYGKTAAKTYTVDAYKVANHIALKCSMTGGADGAPWLIKYNNGKRLGYVNGVTSLFHDQDANDRVDYNSSPYFDGETAGVYNQAQGTLNAKIVSPKGELLK</sequence>
<evidence type="ECO:0000256" key="1">
    <source>
        <dbReference type="ARBA" id="ARBA00022729"/>
    </source>
</evidence>
<gene>
    <name evidence="3" type="ORF">HNP84_002425</name>
</gene>
<dbReference type="PANTHER" id="PTHR15462:SF19">
    <property type="entry name" value="PEPTIDASE S1 DOMAIN-CONTAINING PROTEIN"/>
    <property type="match status" value="1"/>
</dbReference>
<organism evidence="3 4">
    <name type="scientific">Thermocatellispora tengchongensis</name>
    <dbReference type="NCBI Taxonomy" id="1073253"/>
    <lineage>
        <taxon>Bacteria</taxon>
        <taxon>Bacillati</taxon>
        <taxon>Actinomycetota</taxon>
        <taxon>Actinomycetes</taxon>
        <taxon>Streptosporangiales</taxon>
        <taxon>Streptosporangiaceae</taxon>
        <taxon>Thermocatellispora</taxon>
    </lineage>
</organism>
<dbReference type="SUPFAM" id="SSF50494">
    <property type="entry name" value="Trypsin-like serine proteases"/>
    <property type="match status" value="1"/>
</dbReference>